<name>A0A941I6Y7_9BURK</name>
<feature type="region of interest" description="Disordered" evidence="1">
    <location>
        <begin position="81"/>
        <end position="103"/>
    </location>
</feature>
<dbReference type="Proteomes" id="UP000680067">
    <property type="component" value="Unassembled WGS sequence"/>
</dbReference>
<keyword evidence="3" id="KW-1185">Reference proteome</keyword>
<protein>
    <recommendedName>
        <fullName evidence="4">Pyocin activator protein PrtN</fullName>
    </recommendedName>
</protein>
<evidence type="ECO:0008006" key="4">
    <source>
        <dbReference type="Google" id="ProtNLM"/>
    </source>
</evidence>
<gene>
    <name evidence="2" type="ORF">KDM89_09280</name>
</gene>
<dbReference type="RefSeq" id="WP_212687661.1">
    <property type="nucleotide sequence ID" value="NZ_JAGSPN010000005.1"/>
</dbReference>
<reference evidence="2" key="1">
    <citation type="submission" date="2021-04" db="EMBL/GenBank/DDBJ databases">
        <title>novel species isolated from subtropical streams in China.</title>
        <authorList>
            <person name="Lu H."/>
        </authorList>
    </citation>
    <scope>NUCLEOTIDE SEQUENCE</scope>
    <source>
        <strain evidence="2">LFS511W</strain>
    </source>
</reference>
<evidence type="ECO:0000256" key="1">
    <source>
        <dbReference type="SAM" id="MobiDB-lite"/>
    </source>
</evidence>
<feature type="compositionally biased region" description="Basic and acidic residues" evidence="1">
    <location>
        <begin position="94"/>
        <end position="103"/>
    </location>
</feature>
<comment type="caution">
    <text evidence="2">The sequence shown here is derived from an EMBL/GenBank/DDBJ whole genome shotgun (WGS) entry which is preliminary data.</text>
</comment>
<accession>A0A941I6Y7</accession>
<evidence type="ECO:0000313" key="2">
    <source>
        <dbReference type="EMBL" id="MBR7782334.1"/>
    </source>
</evidence>
<organism evidence="2 3">
    <name type="scientific">Undibacterium luofuense</name>
    <dbReference type="NCBI Taxonomy" id="2828733"/>
    <lineage>
        <taxon>Bacteria</taxon>
        <taxon>Pseudomonadati</taxon>
        <taxon>Pseudomonadota</taxon>
        <taxon>Betaproteobacteria</taxon>
        <taxon>Burkholderiales</taxon>
        <taxon>Oxalobacteraceae</taxon>
        <taxon>Undibacterium</taxon>
    </lineage>
</organism>
<dbReference type="AlphaFoldDB" id="A0A941I6Y7"/>
<evidence type="ECO:0000313" key="3">
    <source>
        <dbReference type="Proteomes" id="UP000680067"/>
    </source>
</evidence>
<proteinExistence type="predicted"/>
<dbReference type="EMBL" id="JAGSPN010000005">
    <property type="protein sequence ID" value="MBR7782334.1"/>
    <property type="molecule type" value="Genomic_DNA"/>
</dbReference>
<sequence>MQTDETIEQLLERGLMQQYGPLIANDDLRQALGYPSKEAFRQALVRKSVPVPVFALENRRGKFALSVDVAKWLATQREQASVRGAYSSEVSTAIDEKKGDPMS</sequence>